<name>A0A3M7QIR5_BRAPC</name>
<dbReference type="EMBL" id="REGN01005983">
    <property type="protein sequence ID" value="RNA11326.1"/>
    <property type="molecule type" value="Genomic_DNA"/>
</dbReference>
<comment type="caution">
    <text evidence="1">The sequence shown here is derived from an EMBL/GenBank/DDBJ whole genome shotgun (WGS) entry which is preliminary data.</text>
</comment>
<accession>A0A3M7QIR5</accession>
<dbReference type="Proteomes" id="UP000276133">
    <property type="component" value="Unassembled WGS sequence"/>
</dbReference>
<gene>
    <name evidence="1" type="ORF">BpHYR1_007386</name>
</gene>
<proteinExistence type="predicted"/>
<evidence type="ECO:0000313" key="2">
    <source>
        <dbReference type="Proteomes" id="UP000276133"/>
    </source>
</evidence>
<keyword evidence="2" id="KW-1185">Reference proteome</keyword>
<organism evidence="1 2">
    <name type="scientific">Brachionus plicatilis</name>
    <name type="common">Marine rotifer</name>
    <name type="synonym">Brachionus muelleri</name>
    <dbReference type="NCBI Taxonomy" id="10195"/>
    <lineage>
        <taxon>Eukaryota</taxon>
        <taxon>Metazoa</taxon>
        <taxon>Spiralia</taxon>
        <taxon>Gnathifera</taxon>
        <taxon>Rotifera</taxon>
        <taxon>Eurotatoria</taxon>
        <taxon>Monogononta</taxon>
        <taxon>Pseudotrocha</taxon>
        <taxon>Ploima</taxon>
        <taxon>Brachionidae</taxon>
        <taxon>Brachionus</taxon>
    </lineage>
</organism>
<sequence>MTKIDLSPVDLSRLKSKSDFDFKIILDSSQSQTLTLTFNDSDFKSTGLVNRRYKAKIFKKLSIFLCQKDEQQIYRVKV</sequence>
<reference evidence="1 2" key="1">
    <citation type="journal article" date="2018" name="Sci. Rep.">
        <title>Genomic signatures of local adaptation to the degree of environmental predictability in rotifers.</title>
        <authorList>
            <person name="Franch-Gras L."/>
            <person name="Hahn C."/>
            <person name="Garcia-Roger E.M."/>
            <person name="Carmona M.J."/>
            <person name="Serra M."/>
            <person name="Gomez A."/>
        </authorList>
    </citation>
    <scope>NUCLEOTIDE SEQUENCE [LARGE SCALE GENOMIC DNA]</scope>
    <source>
        <strain evidence="1">HYR1</strain>
    </source>
</reference>
<dbReference type="AlphaFoldDB" id="A0A3M7QIR5"/>
<protein>
    <submittedName>
        <fullName evidence="1">Uncharacterized protein</fullName>
    </submittedName>
</protein>
<evidence type="ECO:0000313" key="1">
    <source>
        <dbReference type="EMBL" id="RNA11326.1"/>
    </source>
</evidence>